<dbReference type="RefSeq" id="WP_377056238.1">
    <property type="nucleotide sequence ID" value="NZ_JBHLVZ010000094.1"/>
</dbReference>
<evidence type="ECO:0000256" key="2">
    <source>
        <dbReference type="ARBA" id="ARBA00005849"/>
    </source>
</evidence>
<dbReference type="EMBL" id="JBHLVZ010000094">
    <property type="protein sequence ID" value="MFC0389141.1"/>
    <property type="molecule type" value="Genomic_DNA"/>
</dbReference>
<keyword evidence="9" id="KW-1185">Reference proteome</keyword>
<dbReference type="InterPro" id="IPR019533">
    <property type="entry name" value="Peptidase_S26"/>
</dbReference>
<feature type="domain" description="Peptidase S26" evidence="7">
    <location>
        <begin position="28"/>
        <end position="169"/>
    </location>
</feature>
<feature type="signal peptide" evidence="6">
    <location>
        <begin position="1"/>
        <end position="23"/>
    </location>
</feature>
<keyword evidence="3 6" id="KW-0732">Signal</keyword>
<feature type="chain" id="PRO_5047027344" evidence="6">
    <location>
        <begin position="24"/>
        <end position="174"/>
    </location>
</feature>
<dbReference type="Gene3D" id="2.10.109.10">
    <property type="entry name" value="Umud Fragment, subunit A"/>
    <property type="match status" value="1"/>
</dbReference>
<evidence type="ECO:0000256" key="5">
    <source>
        <dbReference type="ARBA" id="ARBA00022971"/>
    </source>
</evidence>
<comment type="similarity">
    <text evidence="2">Belongs to the peptidase S26C family.</text>
</comment>
<keyword evidence="4" id="KW-0574">Periplasm</keyword>
<accession>A0ABV6J073</accession>
<evidence type="ECO:0000313" key="8">
    <source>
        <dbReference type="EMBL" id="MFC0389141.1"/>
    </source>
</evidence>
<comment type="caution">
    <text evidence="8">The sequence shown here is derived from an EMBL/GenBank/DDBJ whole genome shotgun (WGS) entry which is preliminary data.</text>
</comment>
<evidence type="ECO:0000256" key="6">
    <source>
        <dbReference type="SAM" id="SignalP"/>
    </source>
</evidence>
<dbReference type="Pfam" id="PF10502">
    <property type="entry name" value="Peptidase_S26"/>
    <property type="match status" value="1"/>
</dbReference>
<dbReference type="NCBIfam" id="TIGR02771">
    <property type="entry name" value="TraF_Ti"/>
    <property type="match status" value="1"/>
</dbReference>
<name>A0ABV6J073_9PROT</name>
<sequence length="174" mass="18780">MKSWRWLPVTCAALLAGWCGALAAGVRPNLTPSLPRGLWSLAEAPAELQRGDVVEFCLPHDVAVFAYDRGYLGHGLCGDGMMPLLKPVAAIPGDVVEIGEDGVRVNGIPVVPRGLTQDSQGRPLEPLAPGRYAVQPGDVWLLSGYERRSFDSRYYGAVPRSSVLRTATPLWTVE</sequence>
<organism evidence="8 9">
    <name type="scientific">Muricoccus vinaceus</name>
    <dbReference type="NCBI Taxonomy" id="424704"/>
    <lineage>
        <taxon>Bacteria</taxon>
        <taxon>Pseudomonadati</taxon>
        <taxon>Pseudomonadota</taxon>
        <taxon>Alphaproteobacteria</taxon>
        <taxon>Acetobacterales</taxon>
        <taxon>Roseomonadaceae</taxon>
        <taxon>Muricoccus</taxon>
    </lineage>
</organism>
<evidence type="ECO:0000256" key="3">
    <source>
        <dbReference type="ARBA" id="ARBA00022729"/>
    </source>
</evidence>
<reference evidence="8 9" key="1">
    <citation type="submission" date="2024-09" db="EMBL/GenBank/DDBJ databases">
        <authorList>
            <person name="Sun Q."/>
            <person name="Mori K."/>
        </authorList>
    </citation>
    <scope>NUCLEOTIDE SEQUENCE [LARGE SCALE GENOMIC DNA]</scope>
    <source>
        <strain evidence="8 9">CCM 7468</strain>
    </source>
</reference>
<comment type="subcellular location">
    <subcellularLocation>
        <location evidence="1">Periplasm</location>
    </subcellularLocation>
</comment>
<dbReference type="InterPro" id="IPR014139">
    <property type="entry name" value="Peptidase_S26C_TraF"/>
</dbReference>
<protein>
    <submittedName>
        <fullName evidence="8">Conjugative transfer signal peptidase TraF</fullName>
    </submittedName>
</protein>
<evidence type="ECO:0000313" key="9">
    <source>
        <dbReference type="Proteomes" id="UP001589789"/>
    </source>
</evidence>
<evidence type="ECO:0000256" key="1">
    <source>
        <dbReference type="ARBA" id="ARBA00004418"/>
    </source>
</evidence>
<dbReference type="SUPFAM" id="SSF51306">
    <property type="entry name" value="LexA/Signal peptidase"/>
    <property type="match status" value="1"/>
</dbReference>
<gene>
    <name evidence="8" type="primary">traF</name>
    <name evidence="8" type="ORF">ACFFIC_26850</name>
</gene>
<dbReference type="Proteomes" id="UP001589789">
    <property type="component" value="Unassembled WGS sequence"/>
</dbReference>
<evidence type="ECO:0000259" key="7">
    <source>
        <dbReference type="Pfam" id="PF10502"/>
    </source>
</evidence>
<keyword evidence="5" id="KW-0184">Conjugation</keyword>
<proteinExistence type="inferred from homology"/>
<dbReference type="InterPro" id="IPR036286">
    <property type="entry name" value="LexA/Signal_pep-like_sf"/>
</dbReference>
<evidence type="ECO:0000256" key="4">
    <source>
        <dbReference type="ARBA" id="ARBA00022764"/>
    </source>
</evidence>